<organism evidence="3 4">
    <name type="scientific">Brucella endophytica</name>
    <dbReference type="NCBI Taxonomy" id="1963359"/>
    <lineage>
        <taxon>Bacteria</taxon>
        <taxon>Pseudomonadati</taxon>
        <taxon>Pseudomonadota</taxon>
        <taxon>Alphaproteobacteria</taxon>
        <taxon>Hyphomicrobiales</taxon>
        <taxon>Brucellaceae</taxon>
        <taxon>Brucella/Ochrobactrum group</taxon>
        <taxon>Brucella</taxon>
    </lineage>
</organism>
<feature type="domain" description="Strawberry notch AAA" evidence="2">
    <location>
        <begin position="410"/>
        <end position="542"/>
    </location>
</feature>
<comment type="caution">
    <text evidence="3">The sequence shown here is derived from an EMBL/GenBank/DDBJ whole genome shotgun (WGS) entry which is preliminary data.</text>
</comment>
<name>A0A916WM80_9HYPH</name>
<evidence type="ECO:0000313" key="3">
    <source>
        <dbReference type="EMBL" id="GGB11486.1"/>
    </source>
</evidence>
<feature type="coiled-coil region" evidence="1">
    <location>
        <begin position="543"/>
        <end position="570"/>
    </location>
</feature>
<dbReference type="GO" id="GO:0006355">
    <property type="term" value="P:regulation of DNA-templated transcription"/>
    <property type="evidence" value="ECO:0007669"/>
    <property type="project" value="InterPro"/>
</dbReference>
<dbReference type="Pfam" id="PF13872">
    <property type="entry name" value="AAA_34"/>
    <property type="match status" value="1"/>
</dbReference>
<sequence length="925" mass="98415">MNITLPVAASDAPIAHAPAIIAASHHLLGHLERGERVDATVLRSAMEATFGASDSSGAWNWKAAYDACEATTVLFLRKYGKALFRKAGSPAARLSALAKTATLLPTHTRRSEEAQTFQQFSTPIPLGLAAATAAAITPADRVLEPSAGTGLLAIFAEIAGGSLMLNELADMRAGLLSSLFPAISVTRFDAAQIDDHLDPSMVPSVVLMNPPFSVMANVEGRVADAAFRHVASALARLTPGGRLVTITGASFAPDHPTWSSAFARLQEHGRIVFSAAIHGSVYAKHGTTIDTRLTVIDKLPAGDPTAFPASPGIAPDVATLMSWLDEHLPARLPIDSSVAVPVVAASMPRSVRGYLNRAARSAPAALIAEPEGLPLAYETIDWRAGEAGRLSDAIYEEYGLQAIRISGSQAHPTQLVQSAAMASVAPPKPSYRPRLPANVHELLSDAQLETVIYAGEAHSDYLAGSWRIDDTFDVVTAARDDAKDAVRFRRGFMIGDGTGVGKGRQSAAVILDNWCQGRRKAATAKRELDQETEKAFKAATAAAKDAETARARIDRELQAAKKKLESFAQSIGTAAELERLAGEVARLSPIAFDLAQRLAYAEAEATELERLATADERAVRDLRENIVATQFFNGLQPVCCPRCETRVSSERLKRESADLSCSLCAEEIPINEMEGASDGLDAIEQRFAAAKTAAGRSRANAKALDEQSRASSAELEKARLALTNAATSATFEQRREAELEVARLEGALKERQAPATPVTVSPDVALVSAAHAEAEKAYIAGRGDILERLDTEILALGQRLGVQMLEKVKLNTNASLLLTKGGEPTSFSKVTAGERLRLRIATAVALLRVGQERGLGRHPGLLIVDSPAAEEVSPDDLTAVLSELQAIAHETDGLQIIIGSANASAIVDQLGEQWCRSAKGNDYLW</sequence>
<protein>
    <recommendedName>
        <fullName evidence="2">Strawberry notch AAA domain-containing protein</fullName>
    </recommendedName>
</protein>
<gene>
    <name evidence="3" type="ORF">GCM10011491_44250</name>
</gene>
<dbReference type="Proteomes" id="UP000646478">
    <property type="component" value="Unassembled WGS sequence"/>
</dbReference>
<dbReference type="PANTHER" id="PTHR12706:SF30">
    <property type="entry name" value="PROTEIN STRAWBERRY NOTCH-RELATED"/>
    <property type="match status" value="1"/>
</dbReference>
<dbReference type="Gene3D" id="3.40.50.150">
    <property type="entry name" value="Vaccinia Virus protein VP39"/>
    <property type="match status" value="1"/>
</dbReference>
<dbReference type="RefSeq" id="WP_188826341.1">
    <property type="nucleotide sequence ID" value="NZ_BMHH01000034.1"/>
</dbReference>
<dbReference type="InterPro" id="IPR039187">
    <property type="entry name" value="SNO_AAA"/>
</dbReference>
<keyword evidence="4" id="KW-1185">Reference proteome</keyword>
<evidence type="ECO:0000313" key="4">
    <source>
        <dbReference type="Proteomes" id="UP000646478"/>
    </source>
</evidence>
<proteinExistence type="predicted"/>
<dbReference type="InterPro" id="IPR026741">
    <property type="entry name" value="SNO"/>
</dbReference>
<accession>A0A916WM80</accession>
<reference evidence="3" key="1">
    <citation type="journal article" date="2014" name="Int. J. Syst. Evol. Microbiol.">
        <title>Complete genome sequence of Corynebacterium casei LMG S-19264T (=DSM 44701T), isolated from a smear-ripened cheese.</title>
        <authorList>
            <consortium name="US DOE Joint Genome Institute (JGI-PGF)"/>
            <person name="Walter F."/>
            <person name="Albersmeier A."/>
            <person name="Kalinowski J."/>
            <person name="Ruckert C."/>
        </authorList>
    </citation>
    <scope>NUCLEOTIDE SEQUENCE</scope>
    <source>
        <strain evidence="3">CGMCC 1.15082</strain>
    </source>
</reference>
<evidence type="ECO:0000256" key="1">
    <source>
        <dbReference type="SAM" id="Coils"/>
    </source>
</evidence>
<dbReference type="InterPro" id="IPR029063">
    <property type="entry name" value="SAM-dependent_MTases_sf"/>
</dbReference>
<reference evidence="3" key="2">
    <citation type="submission" date="2020-09" db="EMBL/GenBank/DDBJ databases">
        <authorList>
            <person name="Sun Q."/>
            <person name="Zhou Y."/>
        </authorList>
    </citation>
    <scope>NUCLEOTIDE SEQUENCE</scope>
    <source>
        <strain evidence="3">CGMCC 1.15082</strain>
    </source>
</reference>
<keyword evidence="1" id="KW-0175">Coiled coil</keyword>
<dbReference type="PANTHER" id="PTHR12706">
    <property type="entry name" value="STRAWBERRY NOTCH-RELATED"/>
    <property type="match status" value="1"/>
</dbReference>
<dbReference type="AlphaFoldDB" id="A0A916WM80"/>
<dbReference type="SUPFAM" id="SSF53335">
    <property type="entry name" value="S-adenosyl-L-methionine-dependent methyltransferases"/>
    <property type="match status" value="1"/>
</dbReference>
<evidence type="ECO:0000259" key="2">
    <source>
        <dbReference type="Pfam" id="PF13872"/>
    </source>
</evidence>
<dbReference type="EMBL" id="BMHH01000034">
    <property type="protein sequence ID" value="GGB11486.1"/>
    <property type="molecule type" value="Genomic_DNA"/>
</dbReference>